<name>A0A5D4U785_9BACI</name>
<dbReference type="AlphaFoldDB" id="A0A5D4U785"/>
<dbReference type="Proteomes" id="UP000324269">
    <property type="component" value="Unassembled WGS sequence"/>
</dbReference>
<organism evidence="1 2">
    <name type="scientific">Rossellomorea aquimaris</name>
    <dbReference type="NCBI Taxonomy" id="189382"/>
    <lineage>
        <taxon>Bacteria</taxon>
        <taxon>Bacillati</taxon>
        <taxon>Bacillota</taxon>
        <taxon>Bacilli</taxon>
        <taxon>Bacillales</taxon>
        <taxon>Bacillaceae</taxon>
        <taxon>Rossellomorea</taxon>
    </lineage>
</organism>
<protein>
    <recommendedName>
        <fullName evidence="3">PepSY domain-containing protein</fullName>
    </recommendedName>
</protein>
<dbReference type="EMBL" id="VTEZ01000006">
    <property type="protein sequence ID" value="TYS82990.1"/>
    <property type="molecule type" value="Genomic_DNA"/>
</dbReference>
<gene>
    <name evidence="1" type="ORF">FZC85_17945</name>
</gene>
<dbReference type="PROSITE" id="PS51257">
    <property type="entry name" value="PROKAR_LIPOPROTEIN"/>
    <property type="match status" value="1"/>
</dbReference>
<reference evidence="1 2" key="1">
    <citation type="submission" date="2019-08" db="EMBL/GenBank/DDBJ databases">
        <title>Bacillus genomes from the desert of Cuatro Cienegas, Coahuila.</title>
        <authorList>
            <person name="Olmedo-Alvarez G."/>
        </authorList>
    </citation>
    <scope>NUCLEOTIDE SEQUENCE [LARGE SCALE GENOMIC DNA]</scope>
    <source>
        <strain evidence="1 2">CH87b_3T</strain>
    </source>
</reference>
<evidence type="ECO:0008006" key="3">
    <source>
        <dbReference type="Google" id="ProtNLM"/>
    </source>
</evidence>
<comment type="caution">
    <text evidence="1">The sequence shown here is derived from an EMBL/GenBank/DDBJ whole genome shotgun (WGS) entry which is preliminary data.</text>
</comment>
<sequence length="96" mass="11240">MKKFIGPLILTFLITGCSDSDGTRSDNAGDILSRDDAEVLVYNELSEEDQRIYTIDFYKEEGTKYYIRVYEEVNGEINVREKYTVDFHTEELIRIE</sequence>
<accession>A0A5D4U785</accession>
<proteinExistence type="predicted"/>
<evidence type="ECO:0000313" key="2">
    <source>
        <dbReference type="Proteomes" id="UP000324269"/>
    </source>
</evidence>
<evidence type="ECO:0000313" key="1">
    <source>
        <dbReference type="EMBL" id="TYS82990.1"/>
    </source>
</evidence>
<dbReference type="RefSeq" id="WP_148970403.1">
    <property type="nucleotide sequence ID" value="NZ_JBNIKW010000006.1"/>
</dbReference>
<dbReference type="OrthoDB" id="2890515at2"/>